<protein>
    <recommendedName>
        <fullName evidence="6">Mercuric transport protein MerT</fullName>
    </recommendedName>
</protein>
<feature type="transmembrane region" description="Helical" evidence="1">
    <location>
        <begin position="105"/>
        <end position="124"/>
    </location>
</feature>
<organism evidence="3 4">
    <name type="scientific">endosymbiont of Ridgeia piscesae</name>
    <dbReference type="NCBI Taxonomy" id="54398"/>
    <lineage>
        <taxon>Bacteria</taxon>
        <taxon>Pseudomonadati</taxon>
        <taxon>Pseudomonadota</taxon>
        <taxon>Gammaproteobacteria</taxon>
        <taxon>sulfur-oxidizing symbionts</taxon>
    </lineage>
</organism>
<keyword evidence="1" id="KW-1133">Transmembrane helix</keyword>
<keyword evidence="1" id="KW-0812">Transmembrane</keyword>
<evidence type="ECO:0008006" key="6">
    <source>
        <dbReference type="Google" id="ProtNLM"/>
    </source>
</evidence>
<feature type="transmembrane region" description="Helical" evidence="1">
    <location>
        <begin position="61"/>
        <end position="78"/>
    </location>
</feature>
<evidence type="ECO:0000256" key="1">
    <source>
        <dbReference type="SAM" id="Phobius"/>
    </source>
</evidence>
<dbReference type="Proteomes" id="UP000051634">
    <property type="component" value="Unassembled WGS sequence"/>
</dbReference>
<dbReference type="RefSeq" id="WP_060528702.1">
    <property type="nucleotide sequence ID" value="NZ_KQ557173.1"/>
</dbReference>
<keyword evidence="1" id="KW-0472">Membrane</keyword>
<feature type="transmembrane region" description="Helical" evidence="1">
    <location>
        <begin position="12"/>
        <end position="41"/>
    </location>
</feature>
<dbReference type="STRING" id="54398.Ga0074115_1664"/>
<dbReference type="EMBL" id="LMXI01000211">
    <property type="protein sequence ID" value="KRT59074.1"/>
    <property type="molecule type" value="Genomic_DNA"/>
</dbReference>
<dbReference type="AlphaFoldDB" id="A0A0T5Z845"/>
<evidence type="ECO:0000313" key="3">
    <source>
        <dbReference type="EMBL" id="KRT59074.1"/>
    </source>
</evidence>
<comment type="caution">
    <text evidence="3">The sequence shown here is derived from an EMBL/GenBank/DDBJ whole genome shotgun (WGS) entry which is preliminary data.</text>
</comment>
<evidence type="ECO:0000313" key="4">
    <source>
        <dbReference type="Proteomes" id="UP000051276"/>
    </source>
</evidence>
<keyword evidence="5" id="KW-1185">Reference proteome</keyword>
<reference evidence="4 5" key="1">
    <citation type="submission" date="2015-11" db="EMBL/GenBank/DDBJ databases">
        <title>The genome of Candidatus Endoriftia persephone in Ridgeia piscesae and population structure of the North Eastern Pacific vestimentiferan symbionts.</title>
        <authorList>
            <person name="Perez M."/>
            <person name="Juniper K.S."/>
        </authorList>
    </citation>
    <scope>NUCLEOTIDE SEQUENCE [LARGE SCALE GENOMIC DNA]</scope>
    <source>
        <strain evidence="3">Ind10</strain>
        <strain evidence="2">Ind11</strain>
    </source>
</reference>
<accession>A0A0T5Z845</accession>
<dbReference type="EMBL" id="LDXT01000031">
    <property type="protein sequence ID" value="KRT56626.1"/>
    <property type="molecule type" value="Genomic_DNA"/>
</dbReference>
<evidence type="ECO:0000313" key="2">
    <source>
        <dbReference type="EMBL" id="KRT56626.1"/>
    </source>
</evidence>
<dbReference type="Proteomes" id="UP000051276">
    <property type="component" value="Unassembled WGS sequence"/>
</dbReference>
<gene>
    <name evidence="2" type="ORF">Ga0074115_1664</name>
    <name evidence="3" type="ORF">Ga0076813_14834</name>
</gene>
<name>A0A0T5Z845_9GAMM</name>
<evidence type="ECO:0000313" key="5">
    <source>
        <dbReference type="Proteomes" id="UP000051634"/>
    </source>
</evidence>
<sequence length="132" mass="14739">MNRDHLESGQSRLSWLALFATTGTLVCCALPIILVTLGLGATVAALTSSLPFLITLSQHKAWVFAFSGLMLGLSGWLLDRSRHSCPSDPQLGELCNKTQRWNRRLYWVSVTIWGIGFFAAYFALPLRLWIDL</sequence>
<proteinExistence type="predicted"/>